<evidence type="ECO:0000256" key="1">
    <source>
        <dbReference type="ARBA" id="ARBA00005752"/>
    </source>
</evidence>
<dbReference type="InParanoid" id="A0A1Y1U8G7"/>
<accession>A0A1Y1U8G7</accession>
<feature type="site" description="Important for beta-aspartyl-AMP intermediate formation" evidence="8">
    <location>
        <position position="374"/>
    </location>
</feature>
<evidence type="ECO:0000259" key="9">
    <source>
        <dbReference type="PROSITE" id="PS51278"/>
    </source>
</evidence>
<dbReference type="EMBL" id="NBSH01000015">
    <property type="protein sequence ID" value="ORX34308.1"/>
    <property type="molecule type" value="Genomic_DNA"/>
</dbReference>
<dbReference type="STRING" id="4999.A0A1Y1U8G7"/>
<organism evidence="10 11">
    <name type="scientific">Kockovaella imperatae</name>
    <dbReference type="NCBI Taxonomy" id="4999"/>
    <lineage>
        <taxon>Eukaryota</taxon>
        <taxon>Fungi</taxon>
        <taxon>Dikarya</taxon>
        <taxon>Basidiomycota</taxon>
        <taxon>Agaricomycotina</taxon>
        <taxon>Tremellomycetes</taxon>
        <taxon>Tremellales</taxon>
        <taxon>Cuniculitremaceae</taxon>
        <taxon>Kockovaella</taxon>
    </lineage>
</organism>
<sequence>MCGIIASYTCGQDPSSVDIEAQLQASLKKIAHRGPDASGIWISNNGRCGLGHCRLSINDLSPAGSQPLHSPDGFIHAVVNGEIYDDGSLRDSLSYPFKSQSDSELVLALYQRHGIGFLSHLRGEFAFCLYDSRRDLFMAGRDRYGIKPLFWRREQDRIWFAAEMKAFLGAGWRPQWDVDSVQDGGWGQDTRTIFQGLHKLRPGHYMICRGGEPEIRPYWDLDYPTEQSPVENEDALIQSLRAHLIQSIRLRLRADVPVGIYLSGGIDSSAIAGIAAHLVKTEKISMGSVSEQVRCFSIGFDDTDFDESEIAERTAAFLGVSYHRAHMSEATLADHFEEATYHIEHHNHDLNYIGKYALSAVPGKHGYKVVLTGEGADEHFAGYPLFLPDFMRGQPEEVDLRQSIKDSYAGIGGSVDAFDDPDLKTLGLTTPACMAAFIPWAGLFTQAPKSSPVSVIVENVDPVTRSRMTRWHPIHSAMYIWTKGHLANQFLSCLGDRVEMAHSLEARTPFLDHHLTEFVNHLPPSLKIKKDKDGYIEKYALREAVKPFVTEEVYRRRKHAYTAPTKYAVGGPIYRKLEELLVRESVEHLGFIRWSVVEDLKRKTWELESVWAFRQLLIVAQWVVISKRFGVETHA</sequence>
<comment type="caution">
    <text evidence="10">The sequence shown here is derived from an EMBL/GenBank/DDBJ whole genome shotgun (WGS) entry which is preliminary data.</text>
</comment>
<feature type="binding site" evidence="7">
    <location>
        <position position="298"/>
    </location>
    <ligand>
        <name>ATP</name>
        <dbReference type="ChEBI" id="CHEBI:30616"/>
    </ligand>
</feature>
<dbReference type="InterPro" id="IPR014729">
    <property type="entry name" value="Rossmann-like_a/b/a_fold"/>
</dbReference>
<evidence type="ECO:0000256" key="3">
    <source>
        <dbReference type="ARBA" id="ARBA00022840"/>
    </source>
</evidence>
<dbReference type="InterPro" id="IPR006426">
    <property type="entry name" value="Asn_synth_AEB"/>
</dbReference>
<dbReference type="CDD" id="cd00712">
    <property type="entry name" value="AsnB"/>
    <property type="match status" value="1"/>
</dbReference>
<evidence type="ECO:0000313" key="10">
    <source>
        <dbReference type="EMBL" id="ORX34308.1"/>
    </source>
</evidence>
<evidence type="ECO:0000256" key="6">
    <source>
        <dbReference type="PIRSR" id="PIRSR001589-1"/>
    </source>
</evidence>
<dbReference type="Pfam" id="PF13537">
    <property type="entry name" value="GATase_7"/>
    <property type="match status" value="1"/>
</dbReference>
<evidence type="ECO:0000256" key="2">
    <source>
        <dbReference type="ARBA" id="ARBA00022741"/>
    </source>
</evidence>
<keyword evidence="6" id="KW-0061">Asparagine biosynthesis</keyword>
<dbReference type="Gene3D" id="3.60.20.10">
    <property type="entry name" value="Glutamine Phosphoribosylpyrophosphate, subunit 1, domain 1"/>
    <property type="match status" value="1"/>
</dbReference>
<evidence type="ECO:0000256" key="7">
    <source>
        <dbReference type="PIRSR" id="PIRSR001589-2"/>
    </source>
</evidence>
<name>A0A1Y1U8G7_9TREE</name>
<dbReference type="AlphaFoldDB" id="A0A1Y1U8G7"/>
<keyword evidence="2 5" id="KW-0547">Nucleotide-binding</keyword>
<dbReference type="Gene3D" id="3.40.50.620">
    <property type="entry name" value="HUPs"/>
    <property type="match status" value="1"/>
</dbReference>
<dbReference type="InterPro" id="IPR017932">
    <property type="entry name" value="GATase_2_dom"/>
</dbReference>
<dbReference type="PANTHER" id="PTHR43284:SF1">
    <property type="entry name" value="ASPARAGINE SYNTHETASE"/>
    <property type="match status" value="1"/>
</dbReference>
<dbReference type="OrthoDB" id="409189at2759"/>
<dbReference type="InterPro" id="IPR051786">
    <property type="entry name" value="ASN_synthetase/amidase"/>
</dbReference>
<dbReference type="NCBIfam" id="TIGR01536">
    <property type="entry name" value="asn_synth_AEB"/>
    <property type="match status" value="1"/>
</dbReference>
<dbReference type="GO" id="GO:0005524">
    <property type="term" value="F:ATP binding"/>
    <property type="evidence" value="ECO:0007669"/>
    <property type="project" value="UniProtKB-KW"/>
</dbReference>
<dbReference type="CDD" id="cd01991">
    <property type="entry name" value="Asn_synthase_B_C"/>
    <property type="match status" value="1"/>
</dbReference>
<dbReference type="GO" id="GO:0006529">
    <property type="term" value="P:asparagine biosynthetic process"/>
    <property type="evidence" value="ECO:0007669"/>
    <property type="project" value="UniProtKB-KW"/>
</dbReference>
<feature type="active site" description="For GATase activity" evidence="6">
    <location>
        <position position="2"/>
    </location>
</feature>
<keyword evidence="6" id="KW-0028">Amino-acid biosynthesis</keyword>
<dbReference type="PROSITE" id="PS51278">
    <property type="entry name" value="GATASE_TYPE_2"/>
    <property type="match status" value="1"/>
</dbReference>
<dbReference type="GO" id="GO:0004066">
    <property type="term" value="F:asparagine synthase (glutamine-hydrolyzing) activity"/>
    <property type="evidence" value="ECO:0007669"/>
    <property type="project" value="InterPro"/>
</dbReference>
<protein>
    <recommendedName>
        <fullName evidence="9">Glutamine amidotransferase type-2 domain-containing protein</fullName>
    </recommendedName>
</protein>
<dbReference type="InterPro" id="IPR029055">
    <property type="entry name" value="Ntn_hydrolases_N"/>
</dbReference>
<dbReference type="GO" id="GO:0005829">
    <property type="term" value="C:cytosol"/>
    <property type="evidence" value="ECO:0007669"/>
    <property type="project" value="TreeGrafter"/>
</dbReference>
<evidence type="ECO:0000256" key="8">
    <source>
        <dbReference type="PIRSR" id="PIRSR001589-3"/>
    </source>
</evidence>
<dbReference type="PIRSF" id="PIRSF001589">
    <property type="entry name" value="Asn_synthetase_glu-h"/>
    <property type="match status" value="1"/>
</dbReference>
<dbReference type="GeneID" id="33558823"/>
<dbReference type="RefSeq" id="XP_021868586.1">
    <property type="nucleotide sequence ID" value="XM_022017014.1"/>
</dbReference>
<keyword evidence="3 5" id="KW-0067">ATP-binding</keyword>
<proteinExistence type="inferred from homology"/>
<evidence type="ECO:0000313" key="11">
    <source>
        <dbReference type="Proteomes" id="UP000193218"/>
    </source>
</evidence>
<keyword evidence="4 6" id="KW-0315">Glutamine amidotransferase</keyword>
<dbReference type="Pfam" id="PF00733">
    <property type="entry name" value="Asn_synthase"/>
    <property type="match status" value="1"/>
</dbReference>
<evidence type="ECO:0000256" key="4">
    <source>
        <dbReference type="ARBA" id="ARBA00022962"/>
    </source>
</evidence>
<evidence type="ECO:0000256" key="5">
    <source>
        <dbReference type="PIRNR" id="PIRNR001589"/>
    </source>
</evidence>
<comment type="similarity">
    <text evidence="1">Belongs to the asparagine synthetase family.</text>
</comment>
<dbReference type="InterPro" id="IPR001962">
    <property type="entry name" value="Asn_synthase"/>
</dbReference>
<dbReference type="SUPFAM" id="SSF56235">
    <property type="entry name" value="N-terminal nucleophile aminohydrolases (Ntn hydrolases)"/>
    <property type="match status" value="1"/>
</dbReference>
<gene>
    <name evidence="10" type="ORF">BD324DRAFT_637479</name>
</gene>
<keyword evidence="11" id="KW-1185">Reference proteome</keyword>
<dbReference type="PANTHER" id="PTHR43284">
    <property type="entry name" value="ASPARAGINE SYNTHETASE (GLUTAMINE-HYDROLYZING)"/>
    <property type="match status" value="1"/>
</dbReference>
<feature type="domain" description="Glutamine amidotransferase type-2" evidence="9">
    <location>
        <begin position="2"/>
        <end position="211"/>
    </location>
</feature>
<reference evidence="10 11" key="1">
    <citation type="submission" date="2017-03" db="EMBL/GenBank/DDBJ databases">
        <title>Widespread Adenine N6-methylation of Active Genes in Fungi.</title>
        <authorList>
            <consortium name="DOE Joint Genome Institute"/>
            <person name="Mondo S.J."/>
            <person name="Dannebaum R.O."/>
            <person name="Kuo R.C."/>
            <person name="Louie K.B."/>
            <person name="Bewick A.J."/>
            <person name="Labutti K."/>
            <person name="Haridas S."/>
            <person name="Kuo A."/>
            <person name="Salamov A."/>
            <person name="Ahrendt S.R."/>
            <person name="Lau R."/>
            <person name="Bowen B.P."/>
            <person name="Lipzen A."/>
            <person name="Sullivan W."/>
            <person name="Andreopoulos W.B."/>
            <person name="Clum A."/>
            <person name="Lindquist E."/>
            <person name="Daum C."/>
            <person name="Northen T.R."/>
            <person name="Ramamoorthy G."/>
            <person name="Schmitz R.J."/>
            <person name="Gryganskyi A."/>
            <person name="Culley D."/>
            <person name="Magnuson J."/>
            <person name="James T.Y."/>
            <person name="O'Malley M.A."/>
            <person name="Stajich J.E."/>
            <person name="Spatafora J.W."/>
            <person name="Visel A."/>
            <person name="Grigoriev I.V."/>
        </authorList>
    </citation>
    <scope>NUCLEOTIDE SEQUENCE [LARGE SCALE GENOMIC DNA]</scope>
    <source>
        <strain evidence="10 11">NRRL Y-17943</strain>
    </source>
</reference>
<feature type="binding site" evidence="7">
    <location>
        <position position="102"/>
    </location>
    <ligand>
        <name>L-glutamine</name>
        <dbReference type="ChEBI" id="CHEBI:58359"/>
    </ligand>
</feature>
<dbReference type="SUPFAM" id="SSF52402">
    <property type="entry name" value="Adenine nucleotide alpha hydrolases-like"/>
    <property type="match status" value="1"/>
</dbReference>
<dbReference type="InterPro" id="IPR033738">
    <property type="entry name" value="AsnB_N"/>
</dbReference>
<dbReference type="Proteomes" id="UP000193218">
    <property type="component" value="Unassembled WGS sequence"/>
</dbReference>